<evidence type="ECO:0000313" key="10">
    <source>
        <dbReference type="Proteomes" id="UP000298787"/>
    </source>
</evidence>
<dbReference type="GO" id="GO:0060090">
    <property type="term" value="F:molecular adaptor activity"/>
    <property type="evidence" value="ECO:0007669"/>
    <property type="project" value="InterPro"/>
</dbReference>
<dbReference type="Proteomes" id="UP000298787">
    <property type="component" value="Chromosome 18"/>
</dbReference>
<evidence type="ECO:0000256" key="5">
    <source>
        <dbReference type="ARBA" id="ARBA00023212"/>
    </source>
</evidence>
<evidence type="ECO:0000256" key="6">
    <source>
        <dbReference type="SAM" id="Coils"/>
    </source>
</evidence>
<feature type="region of interest" description="Disordered" evidence="7">
    <location>
        <begin position="1"/>
        <end position="21"/>
    </location>
</feature>
<keyword evidence="2" id="KW-0963">Cytoplasm</keyword>
<organism evidence="9 10">
    <name type="scientific">Collichthys lucidus</name>
    <name type="common">Big head croaker</name>
    <name type="synonym">Sciaena lucida</name>
    <dbReference type="NCBI Taxonomy" id="240159"/>
    <lineage>
        <taxon>Eukaryota</taxon>
        <taxon>Metazoa</taxon>
        <taxon>Chordata</taxon>
        <taxon>Craniata</taxon>
        <taxon>Vertebrata</taxon>
        <taxon>Euteleostomi</taxon>
        <taxon>Actinopterygii</taxon>
        <taxon>Neopterygii</taxon>
        <taxon>Teleostei</taxon>
        <taxon>Neoteleostei</taxon>
        <taxon>Acanthomorphata</taxon>
        <taxon>Eupercaria</taxon>
        <taxon>Sciaenidae</taxon>
        <taxon>Collichthys</taxon>
    </lineage>
</organism>
<accession>A0A4U5VF25</accession>
<dbReference type="STRING" id="240159.A0A4U5VF25"/>
<dbReference type="PANTHER" id="PTHR44981">
    <property type="entry name" value="PERICENTRIN-LIKE PROTEIN, ISOFORM F"/>
    <property type="match status" value="1"/>
</dbReference>
<keyword evidence="3" id="KW-0597">Phosphoprotein</keyword>
<evidence type="ECO:0000256" key="2">
    <source>
        <dbReference type="ARBA" id="ARBA00022490"/>
    </source>
</evidence>
<evidence type="ECO:0000256" key="1">
    <source>
        <dbReference type="ARBA" id="ARBA00004300"/>
    </source>
</evidence>
<comment type="subcellular location">
    <subcellularLocation>
        <location evidence="1">Cytoplasm</location>
        <location evidence="1">Cytoskeleton</location>
        <location evidence="1">Microtubule organizing center</location>
        <location evidence="1">Centrosome</location>
    </subcellularLocation>
</comment>
<feature type="coiled-coil region" evidence="6">
    <location>
        <begin position="51"/>
        <end position="99"/>
    </location>
</feature>
<dbReference type="GO" id="GO:0005737">
    <property type="term" value="C:cytoplasm"/>
    <property type="evidence" value="ECO:0007669"/>
    <property type="project" value="UniProtKB-ARBA"/>
</dbReference>
<keyword evidence="10" id="KW-1185">Reference proteome</keyword>
<feature type="compositionally biased region" description="Polar residues" evidence="7">
    <location>
        <begin position="7"/>
        <end position="21"/>
    </location>
</feature>
<dbReference type="PANTHER" id="PTHR44981:SF3">
    <property type="entry name" value="PERICENTRIN"/>
    <property type="match status" value="1"/>
</dbReference>
<dbReference type="GO" id="GO:0007165">
    <property type="term" value="P:signal transduction"/>
    <property type="evidence" value="ECO:0007669"/>
    <property type="project" value="InterPro"/>
</dbReference>
<reference evidence="9 10" key="1">
    <citation type="submission" date="2019-01" db="EMBL/GenBank/DDBJ databases">
        <title>Genome Assembly of Collichthys lucidus.</title>
        <authorList>
            <person name="Cai M."/>
            <person name="Xiao S."/>
        </authorList>
    </citation>
    <scope>NUCLEOTIDE SEQUENCE [LARGE SCALE GENOMIC DNA]</scope>
    <source>
        <strain evidence="9">JT15FE1705JMU</strain>
        <tissue evidence="9">Muscle</tissue>
    </source>
</reference>
<dbReference type="InterPro" id="IPR028745">
    <property type="entry name" value="AKAP9/Pericentrin"/>
</dbReference>
<proteinExistence type="predicted"/>
<evidence type="ECO:0000313" key="9">
    <source>
        <dbReference type="EMBL" id="TKS86803.1"/>
    </source>
</evidence>
<feature type="domain" description="Pericentrin/AKAP-450 centrosomal targeting" evidence="8">
    <location>
        <begin position="120"/>
        <end position="190"/>
    </location>
</feature>
<dbReference type="AlphaFoldDB" id="A0A4U5VF25"/>
<evidence type="ECO:0000259" key="8">
    <source>
        <dbReference type="Pfam" id="PF10495"/>
    </source>
</evidence>
<evidence type="ECO:0000256" key="4">
    <source>
        <dbReference type="ARBA" id="ARBA00023054"/>
    </source>
</evidence>
<evidence type="ECO:0000256" key="3">
    <source>
        <dbReference type="ARBA" id="ARBA00022553"/>
    </source>
</evidence>
<sequence length="190" mass="21325">MAAQRLSGRTTGQQTKAATSQPHLQLACNFEAGGTQQNQQTPSTPSSSDLLERLLKENSELTERVTSLSQERATLKHKLTCLERQLRRTENELAKVTAETENRPINDVTSNSKVQRLYERYLRAESFRKALVYQKRYLLLLLGGFQQCEQATLCLIANMGARPSPPLSSSPRRPLGRFRAAVRVVIAVSR</sequence>
<dbReference type="InterPro" id="IPR019528">
    <property type="entry name" value="PACT_domain"/>
</dbReference>
<keyword evidence="5" id="KW-0206">Cytoskeleton</keyword>
<dbReference type="EMBL" id="CM014095">
    <property type="protein sequence ID" value="TKS86803.1"/>
    <property type="molecule type" value="Genomic_DNA"/>
</dbReference>
<gene>
    <name evidence="9" type="ORF">D9C73_020923</name>
</gene>
<evidence type="ECO:0000256" key="7">
    <source>
        <dbReference type="SAM" id="MobiDB-lite"/>
    </source>
</evidence>
<dbReference type="GO" id="GO:0005813">
    <property type="term" value="C:centrosome"/>
    <property type="evidence" value="ECO:0007669"/>
    <property type="project" value="UniProtKB-SubCell"/>
</dbReference>
<keyword evidence="4 6" id="KW-0175">Coiled coil</keyword>
<name>A0A4U5VF25_COLLU</name>
<dbReference type="Pfam" id="PF10495">
    <property type="entry name" value="PACT_coil_coil"/>
    <property type="match status" value="1"/>
</dbReference>
<protein>
    <submittedName>
        <fullName evidence="9">Pericentrin Kendrin</fullName>
    </submittedName>
</protein>